<evidence type="ECO:0000256" key="1">
    <source>
        <dbReference type="ARBA" id="ARBA00004651"/>
    </source>
</evidence>
<sequence length="1013" mass="105088">MVVKRAFSEPLLLLAALGSILLATTTLVALTMYASSIAEAGVRRTMETASYAQTAATISAPVTAETFPRFDQVVRTALARAYAAEPALTTSFRSDSYAMPGQEADKRPELLRFGSYDGLDRHARLVSGAWPKPGGDPVEVAISLSAASASGFEAGQEFTTRGRLDPRPVRVRVAGVFQLNDPFGERWAGEQLLSRGVERGDFTTYGPLMVPRETFLARFATNVNATWTAVPDLRTLTPEQLRPLAGAIAQVEERLKAGGCASCVATSHLPEMLTQLDTASLVARSTMLIPVLQLLLLAAYALMLTARLLADHRRMEVALLRSRGAGTMRLAALAGGEALLVALPCAVVAPFLGPPLLALVNRLPWIRASGVRLAPVADTGTFLVSFGVALAAAVLLVLPALAGARRTYVEEQSARGRGGGRGLIERAGADLALLVVAGLAIWQLQRYGAPVTATAAGGLGIDPLIISGPALALLTGGMLGLRLVPRLSRLAERVTSRRPTLAPALGAWQVSRRPLNYAGPALLLTMAIAIGIVSLATASTWRSSQLDQARHQAGADLRLSGPADGPELGALGRGTAFAALPGVTAASPGFRGQIDVSGENATLLALDAGKLGELFHLRPDLSAQSVGELSRSLAGDRAGGLELPGRPAGLVLTAEASADVPLRLVLSDGLGVWRDVSLGLLKQGTNQVEVDLRALAGRSGTITYPVSLLGLVASAQDSPASLTLRALTADGRPVQAPPLTMNVSGDTMTPFVRRPAPGPMPVVLTAGLAAALKLDVGQSGAAAIDRRVTQIEVVGVVETMPTTPAGQQAMLADWATMQAHDLAAAQLPRPATEWWLAAGDTAPAVAALGGRPEWDVTALDERALAATLRDDPLASGLQGALMLGFMAALVFAALGFLVNATVAARERLAEFAILRALGGSSRQVLGMLAVEQTFVVGLSLAAGTGLAVVVGVLVVPHIVLTGQAAAVTPGVLLDIPWAATAAMLALVAAVLFAIVAGLARNVRRQGHGLREEQ</sequence>
<evidence type="ECO:0000256" key="4">
    <source>
        <dbReference type="ARBA" id="ARBA00022989"/>
    </source>
</evidence>
<evidence type="ECO:0000256" key="7">
    <source>
        <dbReference type="SAM" id="Phobius"/>
    </source>
</evidence>
<comment type="similarity">
    <text evidence="6">Belongs to the ABC-4 integral membrane protein family.</text>
</comment>
<accession>A0A1M4E3T1</accession>
<feature type="transmembrane region" description="Helical" evidence="7">
    <location>
        <begin position="382"/>
        <end position="402"/>
    </location>
</feature>
<keyword evidence="4 7" id="KW-1133">Transmembrane helix</keyword>
<feature type="transmembrane region" description="Helical" evidence="7">
    <location>
        <begin position="924"/>
        <end position="955"/>
    </location>
</feature>
<comment type="subcellular location">
    <subcellularLocation>
        <location evidence="1">Cell membrane</location>
        <topology evidence="1">Multi-pass membrane protein</topology>
    </subcellularLocation>
</comment>
<feature type="transmembrane region" description="Helical" evidence="7">
    <location>
        <begin position="287"/>
        <end position="309"/>
    </location>
</feature>
<evidence type="ECO:0000256" key="2">
    <source>
        <dbReference type="ARBA" id="ARBA00022475"/>
    </source>
</evidence>
<evidence type="ECO:0000259" key="8">
    <source>
        <dbReference type="Pfam" id="PF02687"/>
    </source>
</evidence>
<dbReference type="PANTHER" id="PTHR30572">
    <property type="entry name" value="MEMBRANE COMPONENT OF TRANSPORTER-RELATED"/>
    <property type="match status" value="1"/>
</dbReference>
<feature type="domain" description="ABC3 transporter permease C-terminal" evidence="8">
    <location>
        <begin position="887"/>
        <end position="996"/>
    </location>
</feature>
<feature type="transmembrane region" description="Helical" evidence="7">
    <location>
        <begin position="464"/>
        <end position="484"/>
    </location>
</feature>
<keyword evidence="5 7" id="KW-0472">Membrane</keyword>
<feature type="transmembrane region" description="Helical" evidence="7">
    <location>
        <begin position="423"/>
        <end position="444"/>
    </location>
</feature>
<feature type="transmembrane region" description="Helical" evidence="7">
    <location>
        <begin position="975"/>
        <end position="999"/>
    </location>
</feature>
<feature type="transmembrane region" description="Helical" evidence="7">
    <location>
        <begin position="880"/>
        <end position="903"/>
    </location>
</feature>
<dbReference type="AlphaFoldDB" id="A0A1M4E3T1"/>
<evidence type="ECO:0000256" key="3">
    <source>
        <dbReference type="ARBA" id="ARBA00022692"/>
    </source>
</evidence>
<evidence type="ECO:0000313" key="9">
    <source>
        <dbReference type="EMBL" id="SBO93479.1"/>
    </source>
</evidence>
<dbReference type="Pfam" id="PF02687">
    <property type="entry name" value="FtsX"/>
    <property type="match status" value="2"/>
</dbReference>
<dbReference type="EMBL" id="LT559118">
    <property type="protein sequence ID" value="SBO93479.1"/>
    <property type="molecule type" value="Genomic_DNA"/>
</dbReference>
<feature type="transmembrane region" description="Helical" evidence="7">
    <location>
        <begin position="521"/>
        <end position="541"/>
    </location>
</feature>
<feature type="transmembrane region" description="Helical" evidence="7">
    <location>
        <begin position="330"/>
        <end position="352"/>
    </location>
</feature>
<feature type="domain" description="ABC3 transporter permease C-terminal" evidence="8">
    <location>
        <begin position="292"/>
        <end position="407"/>
    </location>
</feature>
<protein>
    <submittedName>
        <fullName evidence="9">ABC transporter integral membrane protein</fullName>
    </submittedName>
</protein>
<dbReference type="GO" id="GO:0005886">
    <property type="term" value="C:plasma membrane"/>
    <property type="evidence" value="ECO:0007669"/>
    <property type="project" value="UniProtKB-SubCell"/>
</dbReference>
<dbReference type="PANTHER" id="PTHR30572:SF4">
    <property type="entry name" value="ABC TRANSPORTER PERMEASE YTRF"/>
    <property type="match status" value="1"/>
</dbReference>
<evidence type="ECO:0000256" key="5">
    <source>
        <dbReference type="ARBA" id="ARBA00023136"/>
    </source>
</evidence>
<proteinExistence type="inferred from homology"/>
<organism evidence="9">
    <name type="scientific">Nonomuraea gerenzanensis</name>
    <dbReference type="NCBI Taxonomy" id="93944"/>
    <lineage>
        <taxon>Bacteria</taxon>
        <taxon>Bacillati</taxon>
        <taxon>Actinomycetota</taxon>
        <taxon>Actinomycetes</taxon>
        <taxon>Streptosporangiales</taxon>
        <taxon>Streptosporangiaceae</taxon>
        <taxon>Nonomuraea</taxon>
    </lineage>
</organism>
<dbReference type="GO" id="GO:0022857">
    <property type="term" value="F:transmembrane transporter activity"/>
    <property type="evidence" value="ECO:0007669"/>
    <property type="project" value="TreeGrafter"/>
</dbReference>
<name>A0A1M4E3T1_9ACTN</name>
<evidence type="ECO:0000256" key="6">
    <source>
        <dbReference type="ARBA" id="ARBA00038076"/>
    </source>
</evidence>
<keyword evidence="2" id="KW-1003">Cell membrane</keyword>
<dbReference type="InterPro" id="IPR050250">
    <property type="entry name" value="Macrolide_Exporter_MacB"/>
</dbReference>
<reference evidence="9" key="1">
    <citation type="submission" date="2016-04" db="EMBL/GenBank/DDBJ databases">
        <authorList>
            <person name="Evans L.H."/>
            <person name="Alamgir A."/>
            <person name="Owens N."/>
            <person name="Weber N.D."/>
            <person name="Virtaneva K."/>
            <person name="Barbian K."/>
            <person name="Babar A."/>
            <person name="Rosenke K."/>
        </authorList>
    </citation>
    <scope>NUCLEOTIDE SEQUENCE</scope>
    <source>
        <strain evidence="9">Nono1</strain>
    </source>
</reference>
<dbReference type="InterPro" id="IPR003838">
    <property type="entry name" value="ABC3_permease_C"/>
</dbReference>
<keyword evidence="3 7" id="KW-0812">Transmembrane</keyword>
<gene>
    <name evidence="9" type="ORF">BN4615_P2993</name>
</gene>